<dbReference type="InterPro" id="IPR050266">
    <property type="entry name" value="AB_hydrolase_sf"/>
</dbReference>
<dbReference type="PRINTS" id="PR00412">
    <property type="entry name" value="EPOXHYDRLASE"/>
</dbReference>
<dbReference type="InterPro" id="IPR000073">
    <property type="entry name" value="AB_hydrolase_1"/>
</dbReference>
<accession>A0ABU8WP83</accession>
<dbReference type="InterPro" id="IPR000639">
    <property type="entry name" value="Epox_hydrolase-like"/>
</dbReference>
<dbReference type="RefSeq" id="WP_340344464.1">
    <property type="nucleotide sequence ID" value="NZ_JBBKZT010000010.1"/>
</dbReference>
<feature type="domain" description="AB hydrolase-1" evidence="1">
    <location>
        <begin position="20"/>
        <end position="246"/>
    </location>
</feature>
<dbReference type="SUPFAM" id="SSF53474">
    <property type="entry name" value="alpha/beta-Hydrolases"/>
    <property type="match status" value="1"/>
</dbReference>
<evidence type="ECO:0000259" key="1">
    <source>
        <dbReference type="Pfam" id="PF00561"/>
    </source>
</evidence>
<name>A0ABU8WP83_9BURK</name>
<dbReference type="Proteomes" id="UP001385892">
    <property type="component" value="Unassembled WGS sequence"/>
</dbReference>
<keyword evidence="3" id="KW-1185">Reference proteome</keyword>
<dbReference type="GO" id="GO:0016787">
    <property type="term" value="F:hydrolase activity"/>
    <property type="evidence" value="ECO:0007669"/>
    <property type="project" value="UniProtKB-KW"/>
</dbReference>
<dbReference type="Gene3D" id="3.40.50.1820">
    <property type="entry name" value="alpha/beta hydrolase"/>
    <property type="match status" value="1"/>
</dbReference>
<gene>
    <name evidence="2" type="ORF">WKW82_21970</name>
</gene>
<reference evidence="2 3" key="1">
    <citation type="submission" date="2024-03" db="EMBL/GenBank/DDBJ databases">
        <title>Novel species of the genus Variovorax.</title>
        <authorList>
            <person name="Liu Q."/>
            <person name="Xin Y.-H."/>
        </authorList>
    </citation>
    <scope>NUCLEOTIDE SEQUENCE [LARGE SCALE GENOMIC DNA]</scope>
    <source>
        <strain evidence="2 3">KACC 18900</strain>
    </source>
</reference>
<proteinExistence type="predicted"/>
<evidence type="ECO:0000313" key="2">
    <source>
        <dbReference type="EMBL" id="MEJ8849336.1"/>
    </source>
</evidence>
<comment type="caution">
    <text evidence="2">The sequence shown here is derived from an EMBL/GenBank/DDBJ whole genome shotgun (WGS) entry which is preliminary data.</text>
</comment>
<dbReference type="PANTHER" id="PTHR43798">
    <property type="entry name" value="MONOACYLGLYCEROL LIPASE"/>
    <property type="match status" value="1"/>
</dbReference>
<keyword evidence="2" id="KW-0378">Hydrolase</keyword>
<sequence length="264" mass="30043">MSLIVQGVDVFVSDTGQGEPILFLHGNPDSAEVWSGVIARLQDRFRCIAIDLPGFGRSKAPDDFDYSVENLGRFVNGVLEGLGIDGPIHLVAHDFGGAFATSFAIAHPDRIRRLVVINHMFYIADYKWHFWARIWRTPLIGELSMRTMTWPTFRWSLRLGSKRLSDEQIRHAWGFFTPTVRRNVLKLYRAVGPAEFKAWEPRMRVATAKIPTLVMWGLHDPYIPAWIAQRFGTTQVASFQESGHWAPAEVPELVSAELLKFLRP</sequence>
<protein>
    <submittedName>
        <fullName evidence="2">Alpha/beta hydrolase</fullName>
    </submittedName>
</protein>
<organism evidence="2 3">
    <name type="scientific">Variovorax rhizosphaerae</name>
    <dbReference type="NCBI Taxonomy" id="1836200"/>
    <lineage>
        <taxon>Bacteria</taxon>
        <taxon>Pseudomonadati</taxon>
        <taxon>Pseudomonadota</taxon>
        <taxon>Betaproteobacteria</taxon>
        <taxon>Burkholderiales</taxon>
        <taxon>Comamonadaceae</taxon>
        <taxon>Variovorax</taxon>
    </lineage>
</organism>
<dbReference type="PRINTS" id="PR00111">
    <property type="entry name" value="ABHYDROLASE"/>
</dbReference>
<dbReference type="InterPro" id="IPR029058">
    <property type="entry name" value="AB_hydrolase_fold"/>
</dbReference>
<dbReference type="PANTHER" id="PTHR43798:SF33">
    <property type="entry name" value="HYDROLASE, PUTATIVE (AFU_ORTHOLOGUE AFUA_2G14860)-RELATED"/>
    <property type="match status" value="1"/>
</dbReference>
<dbReference type="EMBL" id="JBBKZT010000010">
    <property type="protein sequence ID" value="MEJ8849336.1"/>
    <property type="molecule type" value="Genomic_DNA"/>
</dbReference>
<evidence type="ECO:0000313" key="3">
    <source>
        <dbReference type="Proteomes" id="UP001385892"/>
    </source>
</evidence>
<dbReference type="Pfam" id="PF00561">
    <property type="entry name" value="Abhydrolase_1"/>
    <property type="match status" value="1"/>
</dbReference>